<sequence length="217" mass="25602">MTHSFLNDDKWFIREGIEKINMGKIGKYLTLHDWEEFLQSVQIGDCIEIPRKTINHWCIFVGPHFYYKKYGRNDSKKWHDKSIQQIVHINGDSPLSSTSYSLTPNGKTNVAKLDFFVDVVKDSKFRINNYFDLVKESRSIENILITINNELNEPLNRYNLLLFNCEHFVKYVRNDNKNCDQIDQHRRGAKYIFSLLKKKTAAINSASIFGLFKRKRT</sequence>
<name>A0A0K2V8X2_LEPSM</name>
<evidence type="ECO:0000256" key="4">
    <source>
        <dbReference type="ARBA" id="ARBA00023098"/>
    </source>
</evidence>
<organism evidence="6">
    <name type="scientific">Lepeophtheirus salmonis</name>
    <name type="common">Salmon louse</name>
    <name type="synonym">Caligus salmonis</name>
    <dbReference type="NCBI Taxonomy" id="72036"/>
    <lineage>
        <taxon>Eukaryota</taxon>
        <taxon>Metazoa</taxon>
        <taxon>Ecdysozoa</taxon>
        <taxon>Arthropoda</taxon>
        <taxon>Crustacea</taxon>
        <taxon>Multicrustacea</taxon>
        <taxon>Hexanauplia</taxon>
        <taxon>Copepoda</taxon>
        <taxon>Siphonostomatoida</taxon>
        <taxon>Caligidae</taxon>
        <taxon>Lepeophtheirus</taxon>
    </lineage>
</organism>
<keyword evidence="4" id="KW-0443">Lipid metabolism</keyword>
<proteinExistence type="inferred from homology"/>
<dbReference type="PANTHER" id="PTHR13943">
    <property type="entry name" value="HRAS-LIKE SUPPRESSOR - RELATED"/>
    <property type="match status" value="1"/>
</dbReference>
<comment type="similarity">
    <text evidence="1">Belongs to the H-rev107 family.</text>
</comment>
<dbReference type="PROSITE" id="PS51934">
    <property type="entry name" value="LRAT"/>
    <property type="match status" value="1"/>
</dbReference>
<evidence type="ECO:0000259" key="5">
    <source>
        <dbReference type="PROSITE" id="PS51934"/>
    </source>
</evidence>
<evidence type="ECO:0000256" key="3">
    <source>
        <dbReference type="ARBA" id="ARBA00022801"/>
    </source>
</evidence>
<dbReference type="GO" id="GO:0005737">
    <property type="term" value="C:cytoplasm"/>
    <property type="evidence" value="ECO:0007669"/>
    <property type="project" value="TreeGrafter"/>
</dbReference>
<reference evidence="6" key="1">
    <citation type="submission" date="2014-05" db="EMBL/GenBank/DDBJ databases">
        <authorList>
            <person name="Chronopoulou M."/>
        </authorList>
    </citation>
    <scope>NUCLEOTIDE SEQUENCE</scope>
    <source>
        <tissue evidence="6">Whole organism</tissue>
    </source>
</reference>
<dbReference type="Pfam" id="PF04970">
    <property type="entry name" value="LRAT"/>
    <property type="match status" value="1"/>
</dbReference>
<dbReference type="Gene3D" id="3.90.1720.10">
    <property type="entry name" value="endopeptidase domain like (from Nostoc punctiforme)"/>
    <property type="match status" value="1"/>
</dbReference>
<dbReference type="InterPro" id="IPR007053">
    <property type="entry name" value="LRAT_dom"/>
</dbReference>
<keyword evidence="3" id="KW-0378">Hydrolase</keyword>
<feature type="domain" description="LRAT" evidence="5">
    <location>
        <begin position="46"/>
        <end position="181"/>
    </location>
</feature>
<dbReference type="PANTHER" id="PTHR13943:SF77">
    <property type="entry name" value="LRAT DOMAIN-CONTAINING PROTEIN"/>
    <property type="match status" value="1"/>
</dbReference>
<dbReference type="GO" id="GO:0070292">
    <property type="term" value="P:N-acylphosphatidylethanolamine metabolic process"/>
    <property type="evidence" value="ECO:0007669"/>
    <property type="project" value="TreeGrafter"/>
</dbReference>
<dbReference type="OrthoDB" id="421951at2759"/>
<dbReference type="EMBL" id="HACA01029563">
    <property type="protein sequence ID" value="CDW46924.1"/>
    <property type="molecule type" value="Transcribed_RNA"/>
</dbReference>
<protein>
    <recommendedName>
        <fullName evidence="5">LRAT domain-containing protein</fullName>
    </recommendedName>
</protein>
<dbReference type="AlphaFoldDB" id="A0A0K2V8X2"/>
<evidence type="ECO:0000313" key="6">
    <source>
        <dbReference type="EMBL" id="CDW46924.1"/>
    </source>
</evidence>
<evidence type="ECO:0000256" key="1">
    <source>
        <dbReference type="ARBA" id="ARBA00007824"/>
    </source>
</evidence>
<keyword evidence="2" id="KW-0808">Transferase</keyword>
<dbReference type="GO" id="GO:0016410">
    <property type="term" value="F:N-acyltransferase activity"/>
    <property type="evidence" value="ECO:0007669"/>
    <property type="project" value="TreeGrafter"/>
</dbReference>
<dbReference type="GO" id="GO:0008970">
    <property type="term" value="F:phospholipase A1 activity"/>
    <property type="evidence" value="ECO:0007669"/>
    <property type="project" value="TreeGrafter"/>
</dbReference>
<dbReference type="InterPro" id="IPR051496">
    <property type="entry name" value="H-rev107_PLA/AT"/>
</dbReference>
<evidence type="ECO:0000256" key="2">
    <source>
        <dbReference type="ARBA" id="ARBA00022679"/>
    </source>
</evidence>
<dbReference type="GO" id="GO:0004623">
    <property type="term" value="F:phospholipase A2 activity"/>
    <property type="evidence" value="ECO:0007669"/>
    <property type="project" value="TreeGrafter"/>
</dbReference>
<accession>A0A0K2V8X2</accession>